<comment type="caution">
    <text evidence="1">The sequence shown here is derived from an EMBL/GenBank/DDBJ whole genome shotgun (WGS) entry which is preliminary data.</text>
</comment>
<dbReference type="EMBL" id="JBBBZM010000214">
    <property type="protein sequence ID" value="KAL0631761.1"/>
    <property type="molecule type" value="Genomic_DNA"/>
</dbReference>
<accession>A0ABR3G731</accession>
<protein>
    <submittedName>
        <fullName evidence="1">Uncharacterized protein</fullName>
    </submittedName>
</protein>
<dbReference type="Proteomes" id="UP001447188">
    <property type="component" value="Unassembled WGS sequence"/>
</dbReference>
<organism evidence="1 2">
    <name type="scientific">Discina gigas</name>
    <dbReference type="NCBI Taxonomy" id="1032678"/>
    <lineage>
        <taxon>Eukaryota</taxon>
        <taxon>Fungi</taxon>
        <taxon>Dikarya</taxon>
        <taxon>Ascomycota</taxon>
        <taxon>Pezizomycotina</taxon>
        <taxon>Pezizomycetes</taxon>
        <taxon>Pezizales</taxon>
        <taxon>Discinaceae</taxon>
        <taxon>Discina</taxon>
    </lineage>
</organism>
<sequence>MADAKKERKKGARKWRAAIRQGQGKYWEETFPLSNKGTAGKVIKEAARSKAKQAMPDIQEISTFQGKCEVLRDWFFPANVVTPPSPKDDFPPV</sequence>
<evidence type="ECO:0000313" key="1">
    <source>
        <dbReference type="EMBL" id="KAL0631761.1"/>
    </source>
</evidence>
<keyword evidence="2" id="KW-1185">Reference proteome</keyword>
<reference evidence="1 2" key="1">
    <citation type="submission" date="2024-02" db="EMBL/GenBank/DDBJ databases">
        <title>Discinaceae phylogenomics.</title>
        <authorList>
            <person name="Dirks A.C."/>
            <person name="James T.Y."/>
        </authorList>
    </citation>
    <scope>NUCLEOTIDE SEQUENCE [LARGE SCALE GENOMIC DNA]</scope>
    <source>
        <strain evidence="1 2">ACD0624</strain>
    </source>
</reference>
<gene>
    <name evidence="1" type="ORF">Q9L58_009369</name>
</gene>
<proteinExistence type="predicted"/>
<name>A0ABR3G731_9PEZI</name>
<evidence type="ECO:0000313" key="2">
    <source>
        <dbReference type="Proteomes" id="UP001447188"/>
    </source>
</evidence>